<comment type="caution">
    <text evidence="1">The sequence shown here is derived from an EMBL/GenBank/DDBJ whole genome shotgun (WGS) entry which is preliminary data.</text>
</comment>
<accession>A0AAD5VCE9</accession>
<reference evidence="1" key="1">
    <citation type="submission" date="2022-07" db="EMBL/GenBank/DDBJ databases">
        <title>Genome Sequence of Physisporinus lineatus.</title>
        <authorList>
            <person name="Buettner E."/>
        </authorList>
    </citation>
    <scope>NUCLEOTIDE SEQUENCE</scope>
    <source>
        <strain evidence="1">VT162</strain>
    </source>
</reference>
<keyword evidence="2" id="KW-1185">Reference proteome</keyword>
<organism evidence="1 2">
    <name type="scientific">Meripilus lineatus</name>
    <dbReference type="NCBI Taxonomy" id="2056292"/>
    <lineage>
        <taxon>Eukaryota</taxon>
        <taxon>Fungi</taxon>
        <taxon>Dikarya</taxon>
        <taxon>Basidiomycota</taxon>
        <taxon>Agaricomycotina</taxon>
        <taxon>Agaricomycetes</taxon>
        <taxon>Polyporales</taxon>
        <taxon>Meripilaceae</taxon>
        <taxon>Meripilus</taxon>
    </lineage>
</organism>
<protein>
    <recommendedName>
        <fullName evidence="3">Protein kinase domain-containing protein</fullName>
    </recommendedName>
</protein>
<gene>
    <name evidence="1" type="ORF">NLI96_g2952</name>
</gene>
<dbReference type="EMBL" id="JANAWD010000070">
    <property type="protein sequence ID" value="KAJ3488293.1"/>
    <property type="molecule type" value="Genomic_DNA"/>
</dbReference>
<evidence type="ECO:0000313" key="1">
    <source>
        <dbReference type="EMBL" id="KAJ3488293.1"/>
    </source>
</evidence>
<evidence type="ECO:0008006" key="3">
    <source>
        <dbReference type="Google" id="ProtNLM"/>
    </source>
</evidence>
<evidence type="ECO:0000313" key="2">
    <source>
        <dbReference type="Proteomes" id="UP001212997"/>
    </source>
</evidence>
<dbReference type="AlphaFoldDB" id="A0AAD5VCE9"/>
<sequence length="158" mass="18375">MPVSAVVPKFFGYYVLDPDYECDDAEARSPILLMEDCGKPIVARNMDKESRVDCYALINRLHFAGYHHNSVFERNIVVQPGPLTAPPDARSIENPSYRVIDFGRTNCLEMWTKDYLRRHRDEDEDEMKVIAKSRFSGNLKSERGYAKEELRLHLYNDI</sequence>
<name>A0AAD5VCE9_9APHY</name>
<dbReference type="Proteomes" id="UP001212997">
    <property type="component" value="Unassembled WGS sequence"/>
</dbReference>
<proteinExistence type="predicted"/>